<dbReference type="STRING" id="7395.A0A1A9VJH1"/>
<dbReference type="PANTHER" id="PTHR30627">
    <property type="entry name" value="PEPTIDOGLYCAN D,D-TRANSPEPTIDASE"/>
    <property type="match status" value="1"/>
</dbReference>
<dbReference type="AlphaFoldDB" id="A0A1A9VJH1"/>
<dbReference type="InterPro" id="IPR011032">
    <property type="entry name" value="GroES-like_sf"/>
</dbReference>
<comment type="subcellular location">
    <subcellularLocation>
        <location evidence="1">Membrane</location>
    </subcellularLocation>
</comment>
<sequence>MEEQEKKHFHYFNEKIKEQKVRPTVLLPVWRVLGVSLGVATAIMGKKAAMACTAAVEEVIGEHYKEQVSHLEDGELRETISKFRDEELEHRDIAIQHNAESAFGYNILSSFIKTGCKAAICLSKAIQIKKTGGPEVLEFVDKNIGEPKGEEVLIRHTTIGLNRYDLEHRKGMRKIKDLPSVLGVEAVGIIEKLGKKISDGFKVGDRVGYCTAPPGAYCEKRIIHQKYLIKIPDDISDEVAAAVLFKGMTAHYLVNQSYKVRPGAFVLVHGANGGLGQIICQWAKDKKGVVIGSVSSDEKMKIALQSGCTYAINYNDKDFVSKVMEITQNRGVGAVYDPIGYATSKLSFESLGRFVRDILRAQNLSLSADFSVKFLIKKRSVSSLVHVNMLNLCPNMSTALFTPAQKPRGSAKIISIFVKSNRNGVVIATNVPTTSLYTDATKVKNPESIAAQLCSILNDLEYENSYRVLTSKKKFAWVKRHLTPKELLAIKNAGVPGINFYNDVKRIYPHSNLFSHVLGYTDIDGNGIAGVEAYISKNKQHSVIQVADTGVQEKNTWIPALRAGITPYQGIQLSLDTRVQSIVHEELTKAVSRYQALGGVGIVLNVRNSEVISMVGLPDFNPNLQNKAEDVQKFNRASLGVYEMGSVLKFFTIAAALDANVTKTSDLYDVSTPITIGKYKIQDFHKSKTPKITVQDIFVKSSNIGAAKIAVKLGIEKQVEYFKAMKLFSPLKIEIPEKSTPIIPDKWSENTLITASYGYGIAVTPIHLAQTAAALINNGIFHNATLMLNKRSIGEQIISRKTSREMRKLLRAAVTDGTGRKAKIKAYSIGGKTGSAEKVVDGKYSKDANIASFIGVLTMLDPRYIVLIAIDEPQGIHHTGGIIAAPILMEFDMALEGNDDEFFDAQIDHQELRKAISNIIEGIVKSSSEEKKALLSKISNTVDEIDIYELKLVISSQGLEKATNKELFIKLIEEALKGLTSENVDSKIIEEALKSVNQQAISNVINNNKGPLDNLVNYFKSASANKKIGIASTGIVLGVAFSPLIVLATLIALVAIGARYVGIGIGKAGEKIKEGAIEAGKAVKSSYKDLIDKLPTIQARENNFDKFKNDLSGRIIEIGTAQKREETGEDETKNNLSNMLEVVKMLQNKEQLMAIKELVKDGTIQNFSEDDMSRLLEKGLSTHLDDQEAFDHLINKFQPAIMAIGSDIKEVEQKVNEKVQEIKPDSQLGSSSAERNKNPPSGNRKSFNCSSHGYPSLLNIASTAYVIPPRIDYANK</sequence>
<evidence type="ECO:0000256" key="2">
    <source>
        <dbReference type="ARBA" id="ARBA00023136"/>
    </source>
</evidence>
<dbReference type="InterPro" id="IPR050515">
    <property type="entry name" value="Beta-lactam/transpept"/>
</dbReference>
<evidence type="ECO:0000256" key="3">
    <source>
        <dbReference type="SAM" id="MobiDB-lite"/>
    </source>
</evidence>
<organism evidence="6 7">
    <name type="scientific">Glossina austeni</name>
    <name type="common">Savannah tsetse fly</name>
    <dbReference type="NCBI Taxonomy" id="7395"/>
    <lineage>
        <taxon>Eukaryota</taxon>
        <taxon>Metazoa</taxon>
        <taxon>Ecdysozoa</taxon>
        <taxon>Arthropoda</taxon>
        <taxon>Hexapoda</taxon>
        <taxon>Insecta</taxon>
        <taxon>Pterygota</taxon>
        <taxon>Neoptera</taxon>
        <taxon>Endopterygota</taxon>
        <taxon>Diptera</taxon>
        <taxon>Brachycera</taxon>
        <taxon>Muscomorpha</taxon>
        <taxon>Hippoboscoidea</taxon>
        <taxon>Glossinidae</taxon>
        <taxon>Glossina</taxon>
    </lineage>
</organism>
<dbReference type="InterPro" id="IPR047618">
    <property type="entry name" value="QOR-like"/>
</dbReference>
<evidence type="ECO:0000259" key="5">
    <source>
        <dbReference type="SMART" id="SM00829"/>
    </source>
</evidence>
<dbReference type="GO" id="GO:0006744">
    <property type="term" value="P:ubiquinone biosynthetic process"/>
    <property type="evidence" value="ECO:0007669"/>
    <property type="project" value="InterPro"/>
</dbReference>
<dbReference type="InterPro" id="IPR020843">
    <property type="entry name" value="ER"/>
</dbReference>
<dbReference type="Pfam" id="PF00905">
    <property type="entry name" value="Transpeptidase"/>
    <property type="match status" value="1"/>
</dbReference>
<name>A0A1A9VJH1_GLOAU</name>
<evidence type="ECO:0000313" key="6">
    <source>
        <dbReference type="EnsemblMetazoa" id="GAUT039392-PA"/>
    </source>
</evidence>
<keyword evidence="2 4" id="KW-0472">Membrane</keyword>
<accession>A0A1A9VJH1</accession>
<keyword evidence="4" id="KW-1133">Transmembrane helix</keyword>
<dbReference type="SUPFAM" id="SSF51735">
    <property type="entry name" value="NAD(P)-binding Rossmann-fold domains"/>
    <property type="match status" value="1"/>
</dbReference>
<reference evidence="6" key="1">
    <citation type="submission" date="2020-05" db="UniProtKB">
        <authorList>
            <consortium name="EnsemblMetazoa"/>
        </authorList>
    </citation>
    <scope>IDENTIFICATION</scope>
    <source>
        <strain evidence="6">TTRI</strain>
    </source>
</reference>
<dbReference type="GO" id="GO:0004497">
    <property type="term" value="F:monooxygenase activity"/>
    <property type="evidence" value="ECO:0007669"/>
    <property type="project" value="InterPro"/>
</dbReference>
<dbReference type="SUPFAM" id="SSF47240">
    <property type="entry name" value="Ferritin-like"/>
    <property type="match status" value="1"/>
</dbReference>
<feature type="domain" description="Enoyl reductase (ER)" evidence="5">
    <location>
        <begin position="132"/>
        <end position="415"/>
    </location>
</feature>
<dbReference type="InterPro" id="IPR036291">
    <property type="entry name" value="NAD(P)-bd_dom_sf"/>
</dbReference>
<feature type="region of interest" description="Disordered" evidence="3">
    <location>
        <begin position="1223"/>
        <end position="1248"/>
    </location>
</feature>
<keyword evidence="7" id="KW-1185">Reference proteome</keyword>
<dbReference type="InterPro" id="IPR036138">
    <property type="entry name" value="PBP_dimer_sf"/>
</dbReference>
<evidence type="ECO:0000256" key="1">
    <source>
        <dbReference type="ARBA" id="ARBA00004370"/>
    </source>
</evidence>
<dbReference type="Pfam" id="PF08240">
    <property type="entry name" value="ADH_N"/>
    <property type="match status" value="1"/>
</dbReference>
<dbReference type="GO" id="GO:0005886">
    <property type="term" value="C:plasma membrane"/>
    <property type="evidence" value="ECO:0007669"/>
    <property type="project" value="TreeGrafter"/>
</dbReference>
<dbReference type="Pfam" id="PF03717">
    <property type="entry name" value="PBP_dimer"/>
    <property type="match status" value="1"/>
</dbReference>
<dbReference type="SUPFAM" id="SSF50129">
    <property type="entry name" value="GroES-like"/>
    <property type="match status" value="1"/>
</dbReference>
<dbReference type="SUPFAM" id="SSF56601">
    <property type="entry name" value="beta-lactamase/transpeptidase-like"/>
    <property type="match status" value="1"/>
</dbReference>
<dbReference type="CDD" id="cd05286">
    <property type="entry name" value="QOR2"/>
    <property type="match status" value="1"/>
</dbReference>
<dbReference type="SUPFAM" id="SSF56519">
    <property type="entry name" value="Penicillin binding protein dimerisation domain"/>
    <property type="match status" value="1"/>
</dbReference>
<feature type="transmembrane region" description="Helical" evidence="4">
    <location>
        <begin position="1035"/>
        <end position="1061"/>
    </location>
</feature>
<dbReference type="VEuPathDB" id="VectorBase:GAUT039392"/>
<dbReference type="InterPro" id="IPR012338">
    <property type="entry name" value="Beta-lactam/transpept-like"/>
</dbReference>
<evidence type="ECO:0000313" key="7">
    <source>
        <dbReference type="Proteomes" id="UP000078200"/>
    </source>
</evidence>
<dbReference type="PANTHER" id="PTHR30627:SF1">
    <property type="entry name" value="PEPTIDOGLYCAN D,D-TRANSPEPTIDASE FTSI"/>
    <property type="match status" value="1"/>
</dbReference>
<dbReference type="Pfam" id="PF03232">
    <property type="entry name" value="COQ7"/>
    <property type="match status" value="1"/>
</dbReference>
<dbReference type="InterPro" id="IPR009078">
    <property type="entry name" value="Ferritin-like_SF"/>
</dbReference>
<dbReference type="Gene3D" id="3.90.180.10">
    <property type="entry name" value="Medium-chain alcohol dehydrogenases, catalytic domain"/>
    <property type="match status" value="1"/>
</dbReference>
<dbReference type="CDD" id="cd01042">
    <property type="entry name" value="DMQH"/>
    <property type="match status" value="1"/>
</dbReference>
<feature type="compositionally biased region" description="Polar residues" evidence="3">
    <location>
        <begin position="1227"/>
        <end position="1248"/>
    </location>
</feature>
<dbReference type="Gene3D" id="3.40.710.10">
    <property type="entry name" value="DD-peptidase/beta-lactamase superfamily"/>
    <property type="match status" value="1"/>
</dbReference>
<dbReference type="Gene3D" id="3.40.50.720">
    <property type="entry name" value="NAD(P)-binding Rossmann-like Domain"/>
    <property type="match status" value="1"/>
</dbReference>
<dbReference type="Proteomes" id="UP000078200">
    <property type="component" value="Unassembled WGS sequence"/>
</dbReference>
<dbReference type="InterPro" id="IPR001460">
    <property type="entry name" value="PCN-bd_Tpept"/>
</dbReference>
<proteinExistence type="predicted"/>
<protein>
    <recommendedName>
        <fullName evidence="5">Enoyl reductase (ER) domain-containing protein</fullName>
    </recommendedName>
</protein>
<dbReference type="InterPro" id="IPR013149">
    <property type="entry name" value="ADH-like_C"/>
</dbReference>
<dbReference type="GO" id="GO:0003960">
    <property type="term" value="F:quinone reductase (NADPH) activity"/>
    <property type="evidence" value="ECO:0007669"/>
    <property type="project" value="InterPro"/>
</dbReference>
<dbReference type="Gene3D" id="3.90.1310.10">
    <property type="entry name" value="Penicillin-binding protein 2a (Domain 2)"/>
    <property type="match status" value="1"/>
</dbReference>
<dbReference type="InterPro" id="IPR005311">
    <property type="entry name" value="PBP_dimer"/>
</dbReference>
<evidence type="ECO:0000256" key="4">
    <source>
        <dbReference type="SAM" id="Phobius"/>
    </source>
</evidence>
<dbReference type="EnsemblMetazoa" id="GAUT039392-RA">
    <property type="protein sequence ID" value="GAUT039392-PA"/>
    <property type="gene ID" value="GAUT039392"/>
</dbReference>
<dbReference type="GO" id="GO:0008658">
    <property type="term" value="F:penicillin binding"/>
    <property type="evidence" value="ECO:0007669"/>
    <property type="project" value="InterPro"/>
</dbReference>
<dbReference type="SMART" id="SM00829">
    <property type="entry name" value="PKS_ER"/>
    <property type="match status" value="1"/>
</dbReference>
<dbReference type="Pfam" id="PF00107">
    <property type="entry name" value="ADH_zinc_N"/>
    <property type="match status" value="1"/>
</dbReference>
<dbReference type="GO" id="GO:0071555">
    <property type="term" value="P:cell wall organization"/>
    <property type="evidence" value="ECO:0007669"/>
    <property type="project" value="TreeGrafter"/>
</dbReference>
<keyword evidence="4" id="KW-0812">Transmembrane</keyword>
<dbReference type="Gene3D" id="3.30.450.330">
    <property type="match status" value="1"/>
</dbReference>
<dbReference type="InterPro" id="IPR013154">
    <property type="entry name" value="ADH-like_N"/>
</dbReference>
<dbReference type="InterPro" id="IPR011566">
    <property type="entry name" value="Ubq_synth_Coq7"/>
</dbReference>